<dbReference type="OrthoDB" id="4080456at2759"/>
<dbReference type="EMBL" id="CAJNYD010002907">
    <property type="protein sequence ID" value="CAF3452991.1"/>
    <property type="molecule type" value="Genomic_DNA"/>
</dbReference>
<dbReference type="Proteomes" id="UP000663869">
    <property type="component" value="Unassembled WGS sequence"/>
</dbReference>
<dbReference type="InterPro" id="IPR050680">
    <property type="entry name" value="YpeA/RimI_acetyltransf"/>
</dbReference>
<dbReference type="PANTHER" id="PTHR43420">
    <property type="entry name" value="ACETYLTRANSFERASE"/>
    <property type="match status" value="1"/>
</dbReference>
<evidence type="ECO:0000313" key="7">
    <source>
        <dbReference type="EMBL" id="CAF3622742.1"/>
    </source>
</evidence>
<dbReference type="Proteomes" id="UP000663833">
    <property type="component" value="Unassembled WGS sequence"/>
</dbReference>
<dbReference type="GO" id="GO:0016747">
    <property type="term" value="F:acyltransferase activity, transferring groups other than amino-acyl groups"/>
    <property type="evidence" value="ECO:0007669"/>
    <property type="project" value="InterPro"/>
</dbReference>
<organism evidence="6 12">
    <name type="scientific">Rotaria socialis</name>
    <dbReference type="NCBI Taxonomy" id="392032"/>
    <lineage>
        <taxon>Eukaryota</taxon>
        <taxon>Metazoa</taxon>
        <taxon>Spiralia</taxon>
        <taxon>Gnathifera</taxon>
        <taxon>Rotifera</taxon>
        <taxon>Eurotatoria</taxon>
        <taxon>Bdelloidea</taxon>
        <taxon>Philodinida</taxon>
        <taxon>Philodinidae</taxon>
        <taxon>Rotaria</taxon>
    </lineage>
</organism>
<dbReference type="AlphaFoldDB" id="A0A818GAL0"/>
<dbReference type="SUPFAM" id="SSF55729">
    <property type="entry name" value="Acyl-CoA N-acyltransferases (Nat)"/>
    <property type="match status" value="1"/>
</dbReference>
<evidence type="ECO:0000313" key="9">
    <source>
        <dbReference type="EMBL" id="CAF4257481.1"/>
    </source>
</evidence>
<feature type="domain" description="N-acetyltransferase" evidence="3">
    <location>
        <begin position="19"/>
        <end position="169"/>
    </location>
</feature>
<evidence type="ECO:0000313" key="10">
    <source>
        <dbReference type="EMBL" id="CAF4475935.1"/>
    </source>
</evidence>
<evidence type="ECO:0000313" key="13">
    <source>
        <dbReference type="Proteomes" id="UP000663873"/>
    </source>
</evidence>
<dbReference type="Proteomes" id="UP000663848">
    <property type="component" value="Unassembled WGS sequence"/>
</dbReference>
<evidence type="ECO:0000313" key="4">
    <source>
        <dbReference type="EMBL" id="CAF2993378.1"/>
    </source>
</evidence>
<dbReference type="InterPro" id="IPR016181">
    <property type="entry name" value="Acyl_CoA_acyltransferase"/>
</dbReference>
<dbReference type="EMBL" id="CAJOBO010000220">
    <property type="protein sequence ID" value="CAF4165952.1"/>
    <property type="molecule type" value="Genomic_DNA"/>
</dbReference>
<name>A0A818GAL0_9BILA</name>
<keyword evidence="13" id="KW-1185">Reference proteome</keyword>
<dbReference type="Proteomes" id="UP000663851">
    <property type="component" value="Unassembled WGS sequence"/>
</dbReference>
<evidence type="ECO:0000259" key="3">
    <source>
        <dbReference type="PROSITE" id="PS51186"/>
    </source>
</evidence>
<dbReference type="Proteomes" id="UP000663825">
    <property type="component" value="Unassembled WGS sequence"/>
</dbReference>
<evidence type="ECO:0000313" key="12">
    <source>
        <dbReference type="Proteomes" id="UP000663869"/>
    </source>
</evidence>
<dbReference type="PROSITE" id="PS51186">
    <property type="entry name" value="GNAT"/>
    <property type="match status" value="1"/>
</dbReference>
<evidence type="ECO:0000313" key="5">
    <source>
        <dbReference type="EMBL" id="CAF3452991.1"/>
    </source>
</evidence>
<evidence type="ECO:0000256" key="1">
    <source>
        <dbReference type="ARBA" id="ARBA00022679"/>
    </source>
</evidence>
<dbReference type="EMBL" id="CAJOBP010001139">
    <property type="protein sequence ID" value="CAF4257481.1"/>
    <property type="molecule type" value="Genomic_DNA"/>
</dbReference>
<dbReference type="EMBL" id="CAJNYT010003980">
    <property type="protein sequence ID" value="CAF3622742.1"/>
    <property type="molecule type" value="Genomic_DNA"/>
</dbReference>
<protein>
    <recommendedName>
        <fullName evidence="3">N-acetyltransferase domain-containing protein</fullName>
    </recommendedName>
</protein>
<dbReference type="PANTHER" id="PTHR43420:SF12">
    <property type="entry name" value="N-ACETYLTRANSFERASE DOMAIN-CONTAINING PROTEIN"/>
    <property type="match status" value="1"/>
</dbReference>
<evidence type="ECO:0000256" key="2">
    <source>
        <dbReference type="ARBA" id="ARBA00023315"/>
    </source>
</evidence>
<dbReference type="Gene3D" id="3.40.630.30">
    <property type="match status" value="1"/>
</dbReference>
<dbReference type="Proteomes" id="UP000663862">
    <property type="component" value="Unassembled WGS sequence"/>
</dbReference>
<dbReference type="EMBL" id="CAJNYU010001955">
    <property type="protein sequence ID" value="CAF3486203.1"/>
    <property type="molecule type" value="Genomic_DNA"/>
</dbReference>
<dbReference type="Pfam" id="PF00583">
    <property type="entry name" value="Acetyltransf_1"/>
    <property type="match status" value="1"/>
</dbReference>
<dbReference type="Proteomes" id="UP000663872">
    <property type="component" value="Unassembled WGS sequence"/>
</dbReference>
<accession>A0A818GAL0</accession>
<evidence type="ECO:0000313" key="6">
    <source>
        <dbReference type="EMBL" id="CAF3486203.1"/>
    </source>
</evidence>
<evidence type="ECO:0000313" key="8">
    <source>
        <dbReference type="EMBL" id="CAF4165952.1"/>
    </source>
</evidence>
<keyword evidence="2" id="KW-0012">Acyltransferase</keyword>
<dbReference type="Proteomes" id="UP000663873">
    <property type="component" value="Unassembled WGS sequence"/>
</dbReference>
<proteinExistence type="predicted"/>
<reference evidence="6" key="1">
    <citation type="submission" date="2021-02" db="EMBL/GenBank/DDBJ databases">
        <authorList>
            <person name="Nowell W R."/>
        </authorList>
    </citation>
    <scope>NUCLEOTIDE SEQUENCE</scope>
</reference>
<sequence length="169" mass="19740">MTTLLSRNITKFKTNSSNIRIYHNGQYPLEDIANVLYSVFHLYSSYESIIEMINISDHIFFAYDQIQHRCVAGAILSNSNPKGGLYLKLFGVRKSSQHRGLGTKLLTAIIQWAYQTRHKFIYLHVHVKNFKAIGLYEKVGFRKVEYIPDYYNQTPKDKPDAFRMTLILR</sequence>
<dbReference type="EMBL" id="CAJOBQ010001309">
    <property type="protein sequence ID" value="CAF4475935.1"/>
    <property type="molecule type" value="Genomic_DNA"/>
</dbReference>
<evidence type="ECO:0000313" key="11">
    <source>
        <dbReference type="EMBL" id="CAF4605027.1"/>
    </source>
</evidence>
<keyword evidence="1" id="KW-0808">Transferase</keyword>
<dbReference type="EMBL" id="CAJOBR010001398">
    <property type="protein sequence ID" value="CAF4605027.1"/>
    <property type="molecule type" value="Genomic_DNA"/>
</dbReference>
<gene>
    <name evidence="6" type="ORF">FME351_LOCUS15840</name>
    <name evidence="7" type="ORF">GRG538_LOCUS23757</name>
    <name evidence="8" type="ORF">HFQ381_LOCUS5280</name>
    <name evidence="5" type="ORF">LUA448_LOCUS22057</name>
    <name evidence="11" type="ORF">QYT958_LOCUS11819</name>
    <name evidence="4" type="ORF">TIS948_LOCUS1082</name>
    <name evidence="10" type="ORF">TSG867_LOCUS19049</name>
    <name evidence="9" type="ORF">UJA718_LOCUS9940</name>
</gene>
<dbReference type="EMBL" id="CAJNXB010000030">
    <property type="protein sequence ID" value="CAF2993378.1"/>
    <property type="molecule type" value="Genomic_DNA"/>
</dbReference>
<dbReference type="InterPro" id="IPR000182">
    <property type="entry name" value="GNAT_dom"/>
</dbReference>
<comment type="caution">
    <text evidence="6">The sequence shown here is derived from an EMBL/GenBank/DDBJ whole genome shotgun (WGS) entry which is preliminary data.</text>
</comment>
<dbReference type="CDD" id="cd04301">
    <property type="entry name" value="NAT_SF"/>
    <property type="match status" value="1"/>
</dbReference>